<feature type="transmembrane region" description="Helical" evidence="1">
    <location>
        <begin position="76"/>
        <end position="106"/>
    </location>
</feature>
<accession>A0AAU7UUD3</accession>
<dbReference type="KEGG" id="rhox:RBB84_15695"/>
<gene>
    <name evidence="2" type="ORF">RBB84_15695</name>
</gene>
<feature type="transmembrane region" description="Helical" evidence="1">
    <location>
        <begin position="272"/>
        <end position="298"/>
    </location>
</feature>
<name>A0AAU7UUD3_9NOCA</name>
<proteinExistence type="predicted"/>
<evidence type="ECO:0000256" key="1">
    <source>
        <dbReference type="SAM" id="Phobius"/>
    </source>
</evidence>
<dbReference type="EMBL" id="CP132970">
    <property type="protein sequence ID" value="XBW02751.1"/>
    <property type="molecule type" value="Genomic_DNA"/>
</dbReference>
<dbReference type="RefSeq" id="WP_156666258.1">
    <property type="nucleotide sequence ID" value="NZ_CP132970.1"/>
</dbReference>
<keyword evidence="1" id="KW-0472">Membrane</keyword>
<protein>
    <recommendedName>
        <fullName evidence="3">Oligosaccharide repeat unit polymerase</fullName>
    </recommendedName>
</protein>
<evidence type="ECO:0008006" key="3">
    <source>
        <dbReference type="Google" id="ProtNLM"/>
    </source>
</evidence>
<sequence length="339" mass="36428">MAILLVSGYGLYATVLWSSRVIGTGRSAVWFCIGLLVPLVAGIITFEENAWKYGYSLPVAALVCVLFSRQRAIVQVLGVLIVGLLGAFLESRSFFAICLATVAIYLYSSRKKGTTGRSRANRLRPILVLSFTFVGIYIAGTRLFSGGYLGDGAQAVTAGQLADGRSLLVTARPEWFATFSLMEEYPWGMGIGTIPTLKDYLTAAKGLADVGIDAGGPYYTDYLFGGHFKLHSVLADLWVNFGVFGLVTGLTITGVILFGLLRETAGGRPSTLAIFASLSALWFVFFGPIMSNFAWVMFALAVAHARISAEHSQDGGERLGPYDARDPSLVSARSRLDGV</sequence>
<keyword evidence="1" id="KW-1133">Transmembrane helix</keyword>
<feature type="transmembrane region" description="Helical" evidence="1">
    <location>
        <begin position="28"/>
        <end position="46"/>
    </location>
</feature>
<reference evidence="2" key="1">
    <citation type="submission" date="2023-08" db="EMBL/GenBank/DDBJ databases">
        <title>The novel hydrolase IpcH responsible for the initial isoprocarb degradation step in Rhodococcus sp. D-6.</title>
        <authorList>
            <person name="Zhu Q."/>
        </authorList>
    </citation>
    <scope>NUCLEOTIDE SEQUENCE</scope>
    <source>
        <strain evidence="2">D-6</strain>
    </source>
</reference>
<evidence type="ECO:0000313" key="2">
    <source>
        <dbReference type="EMBL" id="XBW02751.1"/>
    </source>
</evidence>
<feature type="transmembrane region" description="Helical" evidence="1">
    <location>
        <begin position="237"/>
        <end position="260"/>
    </location>
</feature>
<keyword evidence="1" id="KW-0812">Transmembrane</keyword>
<organism evidence="2">
    <name type="scientific">Rhodococcus sp. D-6</name>
    <dbReference type="NCBI Taxonomy" id="1387842"/>
    <lineage>
        <taxon>Bacteria</taxon>
        <taxon>Bacillati</taxon>
        <taxon>Actinomycetota</taxon>
        <taxon>Actinomycetes</taxon>
        <taxon>Mycobacteriales</taxon>
        <taxon>Nocardiaceae</taxon>
        <taxon>Rhodococcus</taxon>
    </lineage>
</organism>
<feature type="transmembrane region" description="Helical" evidence="1">
    <location>
        <begin position="126"/>
        <end position="144"/>
    </location>
</feature>
<dbReference type="AlphaFoldDB" id="A0AAU7UUD3"/>